<evidence type="ECO:0000256" key="1">
    <source>
        <dbReference type="SAM" id="SignalP"/>
    </source>
</evidence>
<organism evidence="2 3">
    <name type="scientific">Holtiella tumoricola</name>
    <dbReference type="NCBI Taxonomy" id="3018743"/>
    <lineage>
        <taxon>Bacteria</taxon>
        <taxon>Bacillati</taxon>
        <taxon>Bacillota</taxon>
        <taxon>Clostridia</taxon>
        <taxon>Lachnospirales</taxon>
        <taxon>Cellulosilyticaceae</taxon>
        <taxon>Holtiella</taxon>
    </lineage>
</organism>
<accession>A0AA42J1T3</accession>
<comment type="caution">
    <text evidence="2">The sequence shown here is derived from an EMBL/GenBank/DDBJ whole genome shotgun (WGS) entry which is preliminary data.</text>
</comment>
<sequence length="671" mass="74028">MFKKMRRIMGLTLASAVLVTGCSTKQAVETTTPKAESNKQTESANKSESPIVITYACTNRDQKDPYYKDPVTGEYYMKENERQVYIQILEEIKEELNVDLQFVAIPGLIWEVLLQSVLAGDPLADLVDLEINSQGRILAQNVIQPLDDYLDLLGDNPSPKIYGKHFFLESAASGMAWTLSPLVYNIDYIEAVEALKVNGETVYPTDLFNDGNWTWSVFTDYLATIDAHYANSQAPERPEYRIDAFRTDYTETLIEAIHANGGALYGDEGLQIDTPEVKQAVAYVEELINKGLLKANIIEGTSNTPWASQATNFNLGETVFTEIEDWRLGEAASKAADRGQSIGFIPFPRPDHMAADDPNYQPSVTKGSSTIIPKGISEEKIPIAIATYNLFTEKVTKAKAELKAALGEDDTKTLKGTDIFHEKIGADTAEIYNNWCAPVNEYSIMVGVYWNFMEIAGDSLWGANGSPRFDVAWESNKNKITDKLSTIEALLNTEEIKDNISPQVDKTAEEVFSIPVSTNPSTLTWTDKFSATDNLDGPLDITTATFDTSLTNFNTVGMYKDGIVVTINDSSENTGKAKANIFVYDPANKEAPVLTLKEEYRSISLDEDTSKINWNDFVESAVDADGLNVLSTITADLSTLDPTTKGDYTIGLTVTDFANNSTSTELVLSVK</sequence>
<protein>
    <submittedName>
        <fullName evidence="2">Uncharacterized protein</fullName>
    </submittedName>
</protein>
<feature type="signal peptide" evidence="1">
    <location>
        <begin position="1"/>
        <end position="27"/>
    </location>
</feature>
<name>A0AA42J1T3_9FIRM</name>
<dbReference type="Gene3D" id="3.40.190.10">
    <property type="entry name" value="Periplasmic binding protein-like II"/>
    <property type="match status" value="1"/>
</dbReference>
<dbReference type="AlphaFoldDB" id="A0AA42J1T3"/>
<dbReference type="PROSITE" id="PS51257">
    <property type="entry name" value="PROKAR_LIPOPROTEIN"/>
    <property type="match status" value="1"/>
</dbReference>
<reference evidence="2" key="1">
    <citation type="journal article" date="2023" name="Int. J. Syst. Evol. Microbiol.">
        <title>&lt;i&gt;Holtiella tumoricola&lt;/i&gt; gen. nov. sp. nov., isolated from a human clinical sample.</title>
        <authorList>
            <person name="Allen-Vercoe E."/>
            <person name="Daigneault M.C."/>
            <person name="Vancuren S.J."/>
            <person name="Cochrane K."/>
            <person name="O'Neal L.L."/>
            <person name="Sankaranarayanan K."/>
            <person name="Lawson P.A."/>
        </authorList>
    </citation>
    <scope>NUCLEOTIDE SEQUENCE</scope>
    <source>
        <strain evidence="2">CC70A</strain>
    </source>
</reference>
<dbReference type="RefSeq" id="WP_271012621.1">
    <property type="nucleotide sequence ID" value="NZ_JAQIFT010000048.1"/>
</dbReference>
<dbReference type="Gene3D" id="2.60.40.10">
    <property type="entry name" value="Immunoglobulins"/>
    <property type="match status" value="1"/>
</dbReference>
<feature type="chain" id="PRO_5041463501" evidence="1">
    <location>
        <begin position="28"/>
        <end position="671"/>
    </location>
</feature>
<dbReference type="InterPro" id="IPR013783">
    <property type="entry name" value="Ig-like_fold"/>
</dbReference>
<proteinExistence type="predicted"/>
<dbReference type="EMBL" id="JAQIFT010000048">
    <property type="protein sequence ID" value="MDA3732511.1"/>
    <property type="molecule type" value="Genomic_DNA"/>
</dbReference>
<keyword evidence="3" id="KW-1185">Reference proteome</keyword>
<keyword evidence="1" id="KW-0732">Signal</keyword>
<evidence type="ECO:0000313" key="2">
    <source>
        <dbReference type="EMBL" id="MDA3732511.1"/>
    </source>
</evidence>
<gene>
    <name evidence="2" type="ORF">PBV87_13550</name>
</gene>
<dbReference type="SUPFAM" id="SSF53850">
    <property type="entry name" value="Periplasmic binding protein-like II"/>
    <property type="match status" value="1"/>
</dbReference>
<evidence type="ECO:0000313" key="3">
    <source>
        <dbReference type="Proteomes" id="UP001169242"/>
    </source>
</evidence>
<dbReference type="Proteomes" id="UP001169242">
    <property type="component" value="Unassembled WGS sequence"/>
</dbReference>